<dbReference type="EMBL" id="JAQQAF010000001">
    <property type="protein sequence ID" value="KAJ8511464.1"/>
    <property type="molecule type" value="Genomic_DNA"/>
</dbReference>
<dbReference type="Proteomes" id="UP001222027">
    <property type="component" value="Unassembled WGS sequence"/>
</dbReference>
<name>A0AAV8RWK5_ENSVE</name>
<protein>
    <submittedName>
        <fullName evidence="1">Uncharacterized protein</fullName>
    </submittedName>
</protein>
<dbReference type="AlphaFoldDB" id="A0AAV8RWK5"/>
<evidence type="ECO:0000313" key="2">
    <source>
        <dbReference type="Proteomes" id="UP001222027"/>
    </source>
</evidence>
<accession>A0AAV8RWK5</accession>
<keyword evidence="2" id="KW-1185">Reference proteome</keyword>
<proteinExistence type="predicted"/>
<evidence type="ECO:0000313" key="1">
    <source>
        <dbReference type="EMBL" id="KAJ8511464.1"/>
    </source>
</evidence>
<sequence>MLSVFFARDFILYCACYWWKKTTSSVLNKGEYCFQFELAGNILGKGVGLSKEEAKLQSDLICLRSTMLTQRNFQDHQGLMTKMLQSLQSILWNTFVRRRSDGREQGTKFLEL</sequence>
<reference evidence="1 2" key="1">
    <citation type="submission" date="2022-12" db="EMBL/GenBank/DDBJ databases">
        <title>Chromosome-scale assembly of the Ensete ventricosum genome.</title>
        <authorList>
            <person name="Dussert Y."/>
            <person name="Stocks J."/>
            <person name="Wendawek A."/>
            <person name="Woldeyes F."/>
            <person name="Nichols R.A."/>
            <person name="Borrell J.S."/>
        </authorList>
    </citation>
    <scope>NUCLEOTIDE SEQUENCE [LARGE SCALE GENOMIC DNA]</scope>
    <source>
        <strain evidence="2">cv. Maze</strain>
        <tissue evidence="1">Seeds</tissue>
    </source>
</reference>
<gene>
    <name evidence="1" type="ORF">OPV22_001898</name>
</gene>
<organism evidence="1 2">
    <name type="scientific">Ensete ventricosum</name>
    <name type="common">Abyssinian banana</name>
    <name type="synonym">Musa ensete</name>
    <dbReference type="NCBI Taxonomy" id="4639"/>
    <lineage>
        <taxon>Eukaryota</taxon>
        <taxon>Viridiplantae</taxon>
        <taxon>Streptophyta</taxon>
        <taxon>Embryophyta</taxon>
        <taxon>Tracheophyta</taxon>
        <taxon>Spermatophyta</taxon>
        <taxon>Magnoliopsida</taxon>
        <taxon>Liliopsida</taxon>
        <taxon>Zingiberales</taxon>
        <taxon>Musaceae</taxon>
        <taxon>Ensete</taxon>
    </lineage>
</organism>
<comment type="caution">
    <text evidence="1">The sequence shown here is derived from an EMBL/GenBank/DDBJ whole genome shotgun (WGS) entry which is preliminary data.</text>
</comment>